<dbReference type="PROSITE" id="PS51900">
    <property type="entry name" value="CB"/>
    <property type="match status" value="1"/>
</dbReference>
<keyword evidence="8" id="KW-1160">Virus entry into host cell</keyword>
<evidence type="ECO:0000256" key="3">
    <source>
        <dbReference type="ARBA" id="ARBA00022679"/>
    </source>
</evidence>
<dbReference type="GO" id="GO:0016740">
    <property type="term" value="F:transferase activity"/>
    <property type="evidence" value="ECO:0007669"/>
    <property type="project" value="UniProtKB-KW"/>
</dbReference>
<evidence type="ECO:0000313" key="13">
    <source>
        <dbReference type="Proteomes" id="UP000257597"/>
    </source>
</evidence>
<dbReference type="GO" id="GO:0044826">
    <property type="term" value="P:viral genome integration into host DNA"/>
    <property type="evidence" value="ECO:0007669"/>
    <property type="project" value="UniProtKB-KW"/>
</dbReference>
<dbReference type="InterPro" id="IPR011010">
    <property type="entry name" value="DNA_brk_join_enz"/>
</dbReference>
<dbReference type="PANTHER" id="PTHR30349">
    <property type="entry name" value="PHAGE INTEGRASE-RELATED"/>
    <property type="match status" value="1"/>
</dbReference>
<dbReference type="GO" id="GO:0016787">
    <property type="term" value="F:hydrolase activity"/>
    <property type="evidence" value="ECO:0007669"/>
    <property type="project" value="UniProtKB-KW"/>
</dbReference>
<evidence type="ECO:0000256" key="9">
    <source>
        <dbReference type="PROSITE-ProRule" id="PRU01248"/>
    </source>
</evidence>
<evidence type="ECO:0000256" key="5">
    <source>
        <dbReference type="ARBA" id="ARBA00022908"/>
    </source>
</evidence>
<evidence type="ECO:0000259" key="11">
    <source>
        <dbReference type="PROSITE" id="PS51900"/>
    </source>
</evidence>
<dbReference type="Proteomes" id="UP000257597">
    <property type="component" value="Segment"/>
</dbReference>
<dbReference type="GO" id="GO:0006310">
    <property type="term" value="P:DNA recombination"/>
    <property type="evidence" value="ECO:0007669"/>
    <property type="project" value="UniProtKB-KW"/>
</dbReference>
<dbReference type="Pfam" id="PF00589">
    <property type="entry name" value="Phage_integrase"/>
    <property type="match status" value="1"/>
</dbReference>
<keyword evidence="5" id="KW-0229">DNA integration</keyword>
<keyword evidence="3" id="KW-0808">Transferase</keyword>
<dbReference type="Gene3D" id="1.10.443.10">
    <property type="entry name" value="Intergrase catalytic core"/>
    <property type="match status" value="1"/>
</dbReference>
<proteinExistence type="inferred from homology"/>
<evidence type="ECO:0000256" key="7">
    <source>
        <dbReference type="ARBA" id="ARBA00023172"/>
    </source>
</evidence>
<dbReference type="SUPFAM" id="SSF56349">
    <property type="entry name" value="DNA breaking-rejoining enzymes"/>
    <property type="match status" value="1"/>
</dbReference>
<gene>
    <name evidence="12" type="primary">54</name>
    <name evidence="12" type="ORF">SEA_DAREDEVIL_54</name>
</gene>
<keyword evidence="13" id="KW-1185">Reference proteome</keyword>
<dbReference type="InterPro" id="IPR010998">
    <property type="entry name" value="Integrase_recombinase_N"/>
</dbReference>
<dbReference type="EMBL" id="MH590603">
    <property type="protein sequence ID" value="AXH70441.1"/>
    <property type="molecule type" value="Genomic_DNA"/>
</dbReference>
<sequence length="452" mass="49732">MDETGTRAKRGSGGIRYRADKDIWIASETVTLNGKRTRLEATGKTETKARAAIAKKRNEFIRGKKKKASRGTVTEWLNKFTDEIAIHDIRPGTMRSYKSVINNHIIPTIGDKKLATLEPADVRTMRDEIMRRCEAADKAGTSKRKGAGPSRARYAQTVLSVALARAVQDEVIDRNVANKEYVKKLPAPDKAVAALDADQAKRFLRDVARSEGTNASRWAFAFLTGARQGEILGLEINRLDFTFDSLKLTKQLQILPNRHGCGEQNEDGTWPCGKTAPRACKDREFDISPTYAEQVKVLHGSLALVPTKTKMSKRDLPMVGPLKKILQAHLEATAHMPNPHGLVWRNEDGSPLQPRSDFDTWSDALTKSGFDHIKLHSSRSSTASIMSDMGIDREVIAEILGHTNLETTAGYVAVGDKFRRDALGKVGGALMLELFGDDDGDDNAPTTEAIGA</sequence>
<keyword evidence="4" id="KW-0378">Hydrolase</keyword>
<organism evidence="12 13">
    <name type="scientific">Gordonia phage Daredevil</name>
    <dbReference type="NCBI Taxonomy" id="2283286"/>
    <lineage>
        <taxon>Viruses</taxon>
        <taxon>Duplodnaviria</taxon>
        <taxon>Heunggongvirae</taxon>
        <taxon>Uroviricota</taxon>
        <taxon>Caudoviricetes</taxon>
        <taxon>Daredevilvirus</taxon>
        <taxon>Daredevilvirus daredevil</taxon>
    </lineage>
</organism>
<dbReference type="Pfam" id="PF14659">
    <property type="entry name" value="Phage_int_SAM_3"/>
    <property type="match status" value="1"/>
</dbReference>
<keyword evidence="7" id="KW-0233">DNA recombination</keyword>
<dbReference type="InterPro" id="IPR004107">
    <property type="entry name" value="Integrase_SAM-like_N"/>
</dbReference>
<dbReference type="RefSeq" id="YP_009807168.1">
    <property type="nucleotide sequence ID" value="NC_048021.1"/>
</dbReference>
<dbReference type="GO" id="GO:0003677">
    <property type="term" value="F:DNA binding"/>
    <property type="evidence" value="ECO:0007669"/>
    <property type="project" value="UniProtKB-UniRule"/>
</dbReference>
<evidence type="ECO:0000313" key="12">
    <source>
        <dbReference type="EMBL" id="AXH70441.1"/>
    </source>
</evidence>
<evidence type="ECO:0000256" key="4">
    <source>
        <dbReference type="ARBA" id="ARBA00022801"/>
    </source>
</evidence>
<feature type="domain" description="Tyr recombinase" evidence="10">
    <location>
        <begin position="190"/>
        <end position="424"/>
    </location>
</feature>
<comment type="similarity">
    <text evidence="1">Belongs to the 'phage' integrase family.</text>
</comment>
<dbReference type="InterPro" id="IPR013762">
    <property type="entry name" value="Integrase-like_cat_sf"/>
</dbReference>
<dbReference type="PANTHER" id="PTHR30349:SF41">
    <property type="entry name" value="INTEGRASE_RECOMBINASE PROTEIN MJ0367-RELATED"/>
    <property type="match status" value="1"/>
</dbReference>
<dbReference type="InterPro" id="IPR044068">
    <property type="entry name" value="CB"/>
</dbReference>
<dbReference type="GO" id="GO:0075713">
    <property type="term" value="P:establishment of integrated proviral latency"/>
    <property type="evidence" value="ECO:0007669"/>
    <property type="project" value="UniProtKB-KW"/>
</dbReference>
<dbReference type="Gene3D" id="1.10.150.130">
    <property type="match status" value="1"/>
</dbReference>
<protein>
    <recommendedName>
        <fullName evidence="2">Integrase</fullName>
    </recommendedName>
</protein>
<dbReference type="GO" id="GO:0015074">
    <property type="term" value="P:DNA integration"/>
    <property type="evidence" value="ECO:0007669"/>
    <property type="project" value="UniProtKB-KW"/>
</dbReference>
<dbReference type="InterPro" id="IPR002104">
    <property type="entry name" value="Integrase_catalytic"/>
</dbReference>
<dbReference type="GeneID" id="54998044"/>
<evidence type="ECO:0000256" key="8">
    <source>
        <dbReference type="ARBA" id="ARBA00023195"/>
    </source>
</evidence>
<keyword evidence="6 9" id="KW-0238">DNA-binding</keyword>
<dbReference type="KEGG" id="vg:54998044"/>
<feature type="domain" description="Core-binding (CB)" evidence="11">
    <location>
        <begin position="71"/>
        <end position="167"/>
    </location>
</feature>
<accession>A0A345MIR0</accession>
<evidence type="ECO:0000256" key="1">
    <source>
        <dbReference type="ARBA" id="ARBA00008857"/>
    </source>
</evidence>
<keyword evidence="8" id="KW-1179">Viral genome integration</keyword>
<reference evidence="13" key="1">
    <citation type="submission" date="2018-07" db="EMBL/GenBank/DDBJ databases">
        <authorList>
            <person name="Quirk P.G."/>
            <person name="Krulwich T.A."/>
        </authorList>
    </citation>
    <scope>NUCLEOTIDE SEQUENCE [LARGE SCALE GENOMIC DNA]</scope>
</reference>
<name>A0A345MIR0_9CAUD</name>
<evidence type="ECO:0000256" key="6">
    <source>
        <dbReference type="ARBA" id="ARBA00023125"/>
    </source>
</evidence>
<dbReference type="PROSITE" id="PS51898">
    <property type="entry name" value="TYR_RECOMBINASE"/>
    <property type="match status" value="1"/>
</dbReference>
<dbReference type="InterPro" id="IPR050090">
    <property type="entry name" value="Tyrosine_recombinase_XerCD"/>
</dbReference>
<evidence type="ECO:0000259" key="10">
    <source>
        <dbReference type="PROSITE" id="PS51898"/>
    </source>
</evidence>
<evidence type="ECO:0000256" key="2">
    <source>
        <dbReference type="ARBA" id="ARBA00016082"/>
    </source>
</evidence>